<evidence type="ECO:0000313" key="9">
    <source>
        <dbReference type="EMBL" id="MEO9178125.1"/>
    </source>
</evidence>
<comment type="pathway">
    <text evidence="5">Purine metabolism; AMP biosynthesis via salvage pathway; AMP from ADP: step 1/1.</text>
</comment>
<proteinExistence type="inferred from homology"/>
<evidence type="ECO:0000313" key="11">
    <source>
        <dbReference type="Proteomes" id="UP000234197"/>
    </source>
</evidence>
<keyword evidence="11" id="KW-1185">Reference proteome</keyword>
<dbReference type="NCBIfam" id="NF011104">
    <property type="entry name" value="PRK14531.1"/>
    <property type="match status" value="1"/>
</dbReference>
<feature type="binding site" evidence="5">
    <location>
        <position position="36"/>
    </location>
    <ligand>
        <name>AMP</name>
        <dbReference type="ChEBI" id="CHEBI:456215"/>
    </ligand>
</feature>
<feature type="binding site" evidence="5">
    <location>
        <position position="92"/>
    </location>
    <ligand>
        <name>AMP</name>
        <dbReference type="ChEBI" id="CHEBI:456215"/>
    </ligand>
</feature>
<dbReference type="Proteomes" id="UP000778864">
    <property type="component" value="Unassembled WGS sequence"/>
</dbReference>
<dbReference type="PANTHER" id="PTHR23359">
    <property type="entry name" value="NUCLEOTIDE KINASE"/>
    <property type="match status" value="1"/>
</dbReference>
<protein>
    <recommendedName>
        <fullName evidence="5 7">Adenylate kinase</fullName>
        <shortName evidence="5">AK</shortName>
        <ecNumber evidence="5 7">2.7.4.3</ecNumber>
    </recommendedName>
    <alternativeName>
        <fullName evidence="5">ATP-AMP transphosphorylase</fullName>
    </alternativeName>
    <alternativeName>
        <fullName evidence="5">ATP:AMP phosphotransferase</fullName>
    </alternativeName>
    <alternativeName>
        <fullName evidence="5">Adenylate monophosphate kinase</fullName>
    </alternativeName>
</protein>
<feature type="binding site" evidence="5">
    <location>
        <position position="172"/>
    </location>
    <ligand>
        <name>ATP</name>
        <dbReference type="ChEBI" id="CHEBI:30616"/>
    </ligand>
</feature>
<dbReference type="Proteomes" id="UP001228955">
    <property type="component" value="Chromosome"/>
</dbReference>
<dbReference type="Pfam" id="PF00406">
    <property type="entry name" value="ADK"/>
    <property type="match status" value="1"/>
</dbReference>
<reference evidence="10" key="4">
    <citation type="submission" date="2023-08" db="EMBL/GenBank/DDBJ databases">
        <title>Veillonella_parvula_DSM 2007_complete_genome_hifiasm_Zymo_Research_D6332.</title>
        <authorList>
            <person name="Damerum A."/>
        </authorList>
    </citation>
    <scope>NUCLEOTIDE SEQUENCE</scope>
    <source>
        <strain evidence="10">DSM 2007</strain>
    </source>
</reference>
<feature type="binding site" evidence="5">
    <location>
        <begin position="10"/>
        <end position="15"/>
    </location>
    <ligand>
        <name>ATP</name>
        <dbReference type="ChEBI" id="CHEBI:30616"/>
    </ligand>
</feature>
<comment type="similarity">
    <text evidence="5 6">Belongs to the adenylate kinase family.</text>
</comment>
<feature type="binding site" evidence="5">
    <location>
        <position position="31"/>
    </location>
    <ligand>
        <name>AMP</name>
        <dbReference type="ChEBI" id="CHEBI:456215"/>
    </ligand>
</feature>
<comment type="subunit">
    <text evidence="5 7">Monomer.</text>
</comment>
<keyword evidence="5" id="KW-0963">Cytoplasm</keyword>
<dbReference type="CDD" id="cd01428">
    <property type="entry name" value="ADK"/>
    <property type="match status" value="1"/>
</dbReference>
<evidence type="ECO:0000256" key="5">
    <source>
        <dbReference type="HAMAP-Rule" id="MF_00235"/>
    </source>
</evidence>
<name>A0A117J1V4_VEIPA</name>
<sequence>MYILLMGPPGAGKGTQAARLIEKYGIPQISTGDMFRAAIKNETPLGVEAKKYIDAGQLVPDSVTVGIVRDRLVKDDCKSGFILDGFPRTTAQAVSLDAILKELGISLDAVLNLNVPSEELVKRISERAVLENRADDNPETVQKRLAVYEESTKPLIDYYRNSGLYQEINGLQDVDAVFADIIKALEK</sequence>
<evidence type="ECO:0000256" key="2">
    <source>
        <dbReference type="ARBA" id="ARBA00022727"/>
    </source>
</evidence>
<comment type="caution">
    <text evidence="5">Lacks conserved residue(s) required for the propagation of feature annotation.</text>
</comment>
<feature type="binding site" evidence="5">
    <location>
        <begin position="57"/>
        <end position="59"/>
    </location>
    <ligand>
        <name>AMP</name>
        <dbReference type="ChEBI" id="CHEBI:456215"/>
    </ligand>
</feature>
<dbReference type="Proteomes" id="UP000234197">
    <property type="component" value="Unassembled WGS sequence"/>
</dbReference>
<keyword evidence="3 5" id="KW-0547">Nucleotide-binding</keyword>
<evidence type="ECO:0000256" key="7">
    <source>
        <dbReference type="RuleBase" id="RU003331"/>
    </source>
</evidence>
<dbReference type="NCBIfam" id="NF001381">
    <property type="entry name" value="PRK00279.1-3"/>
    <property type="match status" value="1"/>
</dbReference>
<dbReference type="NCBIfam" id="TIGR01351">
    <property type="entry name" value="adk"/>
    <property type="match status" value="1"/>
</dbReference>
<comment type="subcellular location">
    <subcellularLocation>
        <location evidence="5 7">Cytoplasm</location>
    </subcellularLocation>
</comment>
<evidence type="ECO:0000313" key="8">
    <source>
        <dbReference type="EMBL" id="MBS4894096.1"/>
    </source>
</evidence>
<feature type="binding site" evidence="5">
    <location>
        <begin position="85"/>
        <end position="88"/>
    </location>
    <ligand>
        <name>AMP</name>
        <dbReference type="ChEBI" id="CHEBI:456215"/>
    </ligand>
</feature>
<dbReference type="EMBL" id="PKMC02000005">
    <property type="protein sequence ID" value="MEO9178125.1"/>
    <property type="molecule type" value="Genomic_DNA"/>
</dbReference>
<dbReference type="InterPro" id="IPR027417">
    <property type="entry name" value="P-loop_NTPase"/>
</dbReference>
<evidence type="ECO:0000256" key="4">
    <source>
        <dbReference type="ARBA" id="ARBA00022777"/>
    </source>
</evidence>
<dbReference type="NCBIfam" id="NF011100">
    <property type="entry name" value="PRK14527.1"/>
    <property type="match status" value="1"/>
</dbReference>
<comment type="domain">
    <text evidence="5">Consists of three domains, a large central CORE domain and two small peripheral domains, NMPbind and LID, which undergo movements during catalysis. The LID domain closes over the site of phosphoryl transfer upon ATP binding. Assembling and dissambling the active center during each catalytic cycle provides an effective means to prevent ATP hydrolysis.</text>
</comment>
<feature type="binding site" evidence="5">
    <location>
        <position position="127"/>
    </location>
    <ligand>
        <name>ATP</name>
        <dbReference type="ChEBI" id="CHEBI:30616"/>
    </ligand>
</feature>
<dbReference type="NCBIfam" id="NF011105">
    <property type="entry name" value="PRK14532.1"/>
    <property type="match status" value="1"/>
</dbReference>
<dbReference type="RefSeq" id="WP_004695145.1">
    <property type="nucleotide sequence ID" value="NZ_AP031417.1"/>
</dbReference>
<dbReference type="OMA" id="VYHEQTA"/>
<dbReference type="EMBL" id="JAGZMU010000009">
    <property type="protein sequence ID" value="MBS4894096.1"/>
    <property type="molecule type" value="Genomic_DNA"/>
</dbReference>
<dbReference type="GO" id="GO:0005524">
    <property type="term" value="F:ATP binding"/>
    <property type="evidence" value="ECO:0007669"/>
    <property type="project" value="UniProtKB-UniRule"/>
</dbReference>
<dbReference type="NCBIfam" id="NF011101">
    <property type="entry name" value="PRK14528.1"/>
    <property type="match status" value="1"/>
</dbReference>
<reference evidence="9 11" key="5">
    <citation type="submission" date="2024-04" db="EMBL/GenBank/DDBJ databases">
        <title>Na.</title>
        <authorList>
            <person name="Choi B."/>
        </authorList>
    </citation>
    <scope>NUCLEOTIDE SEQUENCE [LARGE SCALE GENOMIC DNA]</scope>
    <source>
        <strain evidence="9 11">UMB0138</strain>
    </source>
</reference>
<dbReference type="EMBL" id="CP133463">
    <property type="protein sequence ID" value="WMS19282.1"/>
    <property type="molecule type" value="Genomic_DNA"/>
</dbReference>
<reference evidence="11" key="1">
    <citation type="submission" date="2017-12" db="EMBL/GenBank/DDBJ databases">
        <title>Phylogenetic diversity of female urinary microbiome.</title>
        <authorList>
            <person name="Thomas-White K."/>
            <person name="Wolfe A.J."/>
        </authorList>
    </citation>
    <scope>NUCLEOTIDE SEQUENCE [LARGE SCALE GENOMIC DNA]</scope>
    <source>
        <strain evidence="11">UMB0138</strain>
    </source>
</reference>
<dbReference type="InterPro" id="IPR006259">
    <property type="entry name" value="Adenyl_kin_sub"/>
</dbReference>
<comment type="function">
    <text evidence="5">Catalyzes the reversible transfer of the terminal phosphate group between ATP and AMP. Plays an important role in cellular energy homeostasis and in adenine nucleotide metabolism.</text>
</comment>
<dbReference type="AlphaFoldDB" id="A0A117J1V4"/>
<dbReference type="InterPro" id="IPR033690">
    <property type="entry name" value="Adenylat_kinase_CS"/>
</dbReference>
<keyword evidence="5 7" id="KW-0067">ATP-binding</keyword>
<evidence type="ECO:0000313" key="12">
    <source>
        <dbReference type="Proteomes" id="UP000778864"/>
    </source>
</evidence>
<accession>A0A117J1V4</accession>
<dbReference type="GO" id="GO:0004017">
    <property type="term" value="F:AMP kinase activity"/>
    <property type="evidence" value="ECO:0007669"/>
    <property type="project" value="UniProtKB-UniRule"/>
</dbReference>
<dbReference type="HAMAP" id="MF_00235">
    <property type="entry name" value="Adenylate_kinase_Adk"/>
    <property type="match status" value="1"/>
</dbReference>
<dbReference type="SUPFAM" id="SSF52540">
    <property type="entry name" value="P-loop containing nucleoside triphosphate hydrolases"/>
    <property type="match status" value="1"/>
</dbReference>
<organism evidence="8 12">
    <name type="scientific">Veillonella parvula</name>
    <name type="common">Staphylococcus parvulus</name>
    <dbReference type="NCBI Taxonomy" id="29466"/>
    <lineage>
        <taxon>Bacteria</taxon>
        <taxon>Bacillati</taxon>
        <taxon>Bacillota</taxon>
        <taxon>Negativicutes</taxon>
        <taxon>Veillonellales</taxon>
        <taxon>Veillonellaceae</taxon>
        <taxon>Veillonella</taxon>
    </lineage>
</organism>
<evidence type="ECO:0000313" key="10">
    <source>
        <dbReference type="EMBL" id="WMS19282.1"/>
    </source>
</evidence>
<dbReference type="GeneID" id="57774953"/>
<dbReference type="PRINTS" id="PR00094">
    <property type="entry name" value="ADENYLTKNASE"/>
</dbReference>
<comment type="catalytic activity">
    <reaction evidence="5 7">
        <text>AMP + ATP = 2 ADP</text>
        <dbReference type="Rhea" id="RHEA:12973"/>
        <dbReference type="ChEBI" id="CHEBI:30616"/>
        <dbReference type="ChEBI" id="CHEBI:456215"/>
        <dbReference type="ChEBI" id="CHEBI:456216"/>
        <dbReference type="EC" id="2.7.4.3"/>
    </reaction>
</comment>
<dbReference type="InterPro" id="IPR000850">
    <property type="entry name" value="Adenylat/UMP-CMP_kin"/>
</dbReference>
<reference evidence="9" key="2">
    <citation type="submission" date="2017-12" db="EMBL/GenBank/DDBJ databases">
        <authorList>
            <person name="Thomas-White K."/>
            <person name="Wolfe A.J."/>
        </authorList>
    </citation>
    <scope>NUCLEOTIDE SEQUENCE</scope>
    <source>
        <strain evidence="9">UMB0138</strain>
    </source>
</reference>
<evidence type="ECO:0000256" key="6">
    <source>
        <dbReference type="RuleBase" id="RU003330"/>
    </source>
</evidence>
<dbReference type="PROSITE" id="PS00113">
    <property type="entry name" value="ADENYLATE_KINASE"/>
    <property type="match status" value="1"/>
</dbReference>
<dbReference type="EC" id="2.7.4.3" evidence="5 7"/>
<gene>
    <name evidence="5" type="primary">adk</name>
    <name evidence="9" type="ORF">CYJ21_004085</name>
    <name evidence="8" type="ORF">KHZ90_10060</name>
    <name evidence="10" type="ORF">RDV51_07510</name>
</gene>
<keyword evidence="4 5" id="KW-0418">Kinase</keyword>
<reference evidence="8" key="3">
    <citation type="submission" date="2021-02" db="EMBL/GenBank/DDBJ databases">
        <title>Infant gut strain persistence is associated with maternal origin, phylogeny, and functional potential including surface adhesion and iron acquisition.</title>
        <authorList>
            <person name="Lou Y.C."/>
        </authorList>
    </citation>
    <scope>NUCLEOTIDE SEQUENCE</scope>
    <source>
        <strain evidence="8">L3_108_031G1_dasL3_108_031G1_concoct_20</strain>
    </source>
</reference>
<feature type="region of interest" description="NMP" evidence="5">
    <location>
        <begin position="30"/>
        <end position="59"/>
    </location>
</feature>
<feature type="binding site" evidence="5">
    <location>
        <position position="133"/>
    </location>
    <ligand>
        <name>AMP</name>
        <dbReference type="ChEBI" id="CHEBI:456215"/>
    </ligand>
</feature>
<dbReference type="GO" id="GO:0005737">
    <property type="term" value="C:cytoplasm"/>
    <property type="evidence" value="ECO:0007669"/>
    <property type="project" value="UniProtKB-SubCell"/>
</dbReference>
<keyword evidence="1 5" id="KW-0808">Transferase</keyword>
<dbReference type="GO" id="GO:0044209">
    <property type="term" value="P:AMP salvage"/>
    <property type="evidence" value="ECO:0007669"/>
    <property type="project" value="UniProtKB-UniRule"/>
</dbReference>
<feature type="binding site" evidence="5">
    <location>
        <position position="144"/>
    </location>
    <ligand>
        <name>AMP</name>
        <dbReference type="ChEBI" id="CHEBI:456215"/>
    </ligand>
</feature>
<evidence type="ECO:0000256" key="3">
    <source>
        <dbReference type="ARBA" id="ARBA00022741"/>
    </source>
</evidence>
<keyword evidence="2 5" id="KW-0545">Nucleotide biosynthesis</keyword>
<dbReference type="Gene3D" id="3.40.50.300">
    <property type="entry name" value="P-loop containing nucleotide triphosphate hydrolases"/>
    <property type="match status" value="1"/>
</dbReference>
<evidence type="ECO:0000256" key="1">
    <source>
        <dbReference type="ARBA" id="ARBA00022679"/>
    </source>
</evidence>